<gene>
    <name evidence="1" type="ORF">GCM10022204_26570</name>
</gene>
<evidence type="ECO:0008006" key="3">
    <source>
        <dbReference type="Google" id="ProtNLM"/>
    </source>
</evidence>
<sequence>MADIRIATPTDVLDAVPALLRFYPTDSLVGLFLEHTPAGTLLAVTARFDLPDTPTDSHTMTSQIVEMLTRHHAAVFVLYTADQDEARTTMQALLSHLDPTQVRLAVLATLPGWTTVDPDQPHTINWTNPYPTHTGTVAAQFAQHGTYALGTRADLADSIAAPDAATTEDYALGRSLDPIPAHPTPEQTVTLTEDVVRWIAAYLQQPTTVIAEEAAYIAARIRLVQPRDAVFTLVNRGNGAAMAAMWQAVAALTPDDDALPVLACLGLTAWIAGDGALANVALDRARSLGDGPGASLRDLAAELLIRQVHPSLWEDLRRDL</sequence>
<evidence type="ECO:0000313" key="2">
    <source>
        <dbReference type="Proteomes" id="UP001500051"/>
    </source>
</evidence>
<keyword evidence="2" id="KW-1185">Reference proteome</keyword>
<dbReference type="InterPro" id="IPR025447">
    <property type="entry name" value="DUF4192"/>
</dbReference>
<name>A0ABP7DNV2_9ACTN</name>
<dbReference type="Pfam" id="PF13830">
    <property type="entry name" value="DUF4192"/>
    <property type="match status" value="1"/>
</dbReference>
<accession>A0ABP7DNV2</accession>
<proteinExistence type="predicted"/>
<comment type="caution">
    <text evidence="1">The sequence shown here is derived from an EMBL/GenBank/DDBJ whole genome shotgun (WGS) entry which is preliminary data.</text>
</comment>
<protein>
    <recommendedName>
        <fullName evidence="3">DUF4192 domain-containing protein</fullName>
    </recommendedName>
</protein>
<dbReference type="Proteomes" id="UP001500051">
    <property type="component" value="Unassembled WGS sequence"/>
</dbReference>
<organism evidence="1 2">
    <name type="scientific">Microlunatus aurantiacus</name>
    <dbReference type="NCBI Taxonomy" id="446786"/>
    <lineage>
        <taxon>Bacteria</taxon>
        <taxon>Bacillati</taxon>
        <taxon>Actinomycetota</taxon>
        <taxon>Actinomycetes</taxon>
        <taxon>Propionibacteriales</taxon>
        <taxon>Propionibacteriaceae</taxon>
        <taxon>Microlunatus</taxon>
    </lineage>
</organism>
<evidence type="ECO:0000313" key="1">
    <source>
        <dbReference type="EMBL" id="GAA3707351.1"/>
    </source>
</evidence>
<dbReference type="EMBL" id="BAAAYX010000011">
    <property type="protein sequence ID" value="GAA3707351.1"/>
    <property type="molecule type" value="Genomic_DNA"/>
</dbReference>
<dbReference type="RefSeq" id="WP_344812866.1">
    <property type="nucleotide sequence ID" value="NZ_BAAAYX010000011.1"/>
</dbReference>
<reference evidence="2" key="1">
    <citation type="journal article" date="2019" name="Int. J. Syst. Evol. Microbiol.">
        <title>The Global Catalogue of Microorganisms (GCM) 10K type strain sequencing project: providing services to taxonomists for standard genome sequencing and annotation.</title>
        <authorList>
            <consortium name="The Broad Institute Genomics Platform"/>
            <consortium name="The Broad Institute Genome Sequencing Center for Infectious Disease"/>
            <person name="Wu L."/>
            <person name="Ma J."/>
        </authorList>
    </citation>
    <scope>NUCLEOTIDE SEQUENCE [LARGE SCALE GENOMIC DNA]</scope>
    <source>
        <strain evidence="2">JCM 16548</strain>
    </source>
</reference>